<dbReference type="RefSeq" id="WP_067369116.1">
    <property type="nucleotide sequence ID" value="NZ_JBIUBN010000015.1"/>
</dbReference>
<dbReference type="Gene3D" id="3.30.1310.10">
    <property type="entry name" value="Nucleoid-associated protein YbaB-like domain"/>
    <property type="match status" value="1"/>
</dbReference>
<dbReference type="InterPro" id="IPR004401">
    <property type="entry name" value="YbaB/EbfC"/>
</dbReference>
<evidence type="ECO:0000313" key="1">
    <source>
        <dbReference type="EMBL" id="KXK60072.1"/>
    </source>
</evidence>
<comment type="caution">
    <text evidence="1">The sequence shown here is derived from an EMBL/GenBank/DDBJ whole genome shotgun (WGS) entry which is preliminary data.</text>
</comment>
<name>A0A136PNT2_9ACTN</name>
<proteinExistence type="predicted"/>
<dbReference type="Proteomes" id="UP000070620">
    <property type="component" value="Unassembled WGS sequence"/>
</dbReference>
<protein>
    <recommendedName>
        <fullName evidence="3">Nucleoid-associated protein</fullName>
    </recommendedName>
</protein>
<dbReference type="GO" id="GO:0003677">
    <property type="term" value="F:DNA binding"/>
    <property type="evidence" value="ECO:0007669"/>
    <property type="project" value="InterPro"/>
</dbReference>
<keyword evidence="2" id="KW-1185">Reference proteome</keyword>
<dbReference type="OrthoDB" id="3297725at2"/>
<organism evidence="1 2">
    <name type="scientific">Micromonospora rosaria</name>
    <dbReference type="NCBI Taxonomy" id="47874"/>
    <lineage>
        <taxon>Bacteria</taxon>
        <taxon>Bacillati</taxon>
        <taxon>Actinomycetota</taxon>
        <taxon>Actinomycetes</taxon>
        <taxon>Micromonosporales</taxon>
        <taxon>Micromonosporaceae</taxon>
        <taxon>Micromonospora</taxon>
    </lineage>
</organism>
<dbReference type="PIRSF" id="PIRSF004555">
    <property type="entry name" value="UCP004555"/>
    <property type="match status" value="1"/>
</dbReference>
<dbReference type="InterPro" id="IPR036894">
    <property type="entry name" value="YbaB-like_sf"/>
</dbReference>
<accession>A0A136PNT2</accession>
<dbReference type="EMBL" id="LRQV01000085">
    <property type="protein sequence ID" value="KXK60072.1"/>
    <property type="molecule type" value="Genomic_DNA"/>
</dbReference>
<reference evidence="1 2" key="1">
    <citation type="submission" date="2016-01" db="EMBL/GenBank/DDBJ databases">
        <title>Whole genome sequence and analysis of Micromonospora rosaria DSM 803, which can produce antibacterial substance rosamicin.</title>
        <authorList>
            <person name="Yang H."/>
            <person name="He X."/>
            <person name="Zhu D."/>
        </authorList>
    </citation>
    <scope>NUCLEOTIDE SEQUENCE [LARGE SCALE GENOMIC DNA]</scope>
    <source>
        <strain evidence="1 2">DSM 803</strain>
    </source>
</reference>
<dbReference type="Pfam" id="PF02575">
    <property type="entry name" value="YbaB_DNA_bd"/>
    <property type="match status" value="1"/>
</dbReference>
<dbReference type="SUPFAM" id="SSF82607">
    <property type="entry name" value="YbaB-like"/>
    <property type="match status" value="1"/>
</dbReference>
<sequence>MSEPQQPTVEDLVAAGKAFEQQMRTAQAQLGNALVTGRSADGTVVVLASGLGQVKAVQVNPVVFDNRDAAALQDAIMQSIRAAGANAAALAREKMGPIEINLH</sequence>
<evidence type="ECO:0000313" key="2">
    <source>
        <dbReference type="Proteomes" id="UP000070620"/>
    </source>
</evidence>
<gene>
    <name evidence="1" type="ORF">AWW66_20870</name>
</gene>
<dbReference type="AlphaFoldDB" id="A0A136PNT2"/>
<evidence type="ECO:0008006" key="3">
    <source>
        <dbReference type="Google" id="ProtNLM"/>
    </source>
</evidence>